<proteinExistence type="inferred from homology"/>
<reference evidence="3" key="1">
    <citation type="journal article" date="2014" name="Int. J. Syst. Evol. Microbiol.">
        <title>Complete genome sequence of Corynebacterium casei LMG S-19264T (=DSM 44701T), isolated from a smear-ripened cheese.</title>
        <authorList>
            <consortium name="US DOE Joint Genome Institute (JGI-PGF)"/>
            <person name="Walter F."/>
            <person name="Albersmeier A."/>
            <person name="Kalinowski J."/>
            <person name="Ruckert C."/>
        </authorList>
    </citation>
    <scope>NUCLEOTIDE SEQUENCE</scope>
    <source>
        <strain evidence="3">KCTC 32437</strain>
    </source>
</reference>
<dbReference type="PANTHER" id="PTHR11786">
    <property type="entry name" value="N-HYDROXYARYLAMINE O-ACETYLTRANSFERASE"/>
    <property type="match status" value="1"/>
</dbReference>
<dbReference type="PANTHER" id="PTHR11786:SF0">
    <property type="entry name" value="ARYLAMINE N-ACETYLTRANSFERASE 4-RELATED"/>
    <property type="match status" value="1"/>
</dbReference>
<comment type="similarity">
    <text evidence="1 2">Belongs to the arylamine N-acetyltransferase family.</text>
</comment>
<evidence type="ECO:0000313" key="3">
    <source>
        <dbReference type="EMBL" id="GHA22874.1"/>
    </source>
</evidence>
<accession>A0A918S6G9</accession>
<dbReference type="PRINTS" id="PR01543">
    <property type="entry name" value="ANATRNSFRASE"/>
</dbReference>
<evidence type="ECO:0000256" key="1">
    <source>
        <dbReference type="ARBA" id="ARBA00006547"/>
    </source>
</evidence>
<dbReference type="Gene3D" id="2.40.128.150">
    <property type="entry name" value="Cysteine proteinases"/>
    <property type="match status" value="1"/>
</dbReference>
<dbReference type="GO" id="GO:0016407">
    <property type="term" value="F:acetyltransferase activity"/>
    <property type="evidence" value="ECO:0007669"/>
    <property type="project" value="InterPro"/>
</dbReference>
<dbReference type="AlphaFoldDB" id="A0A918S6G9"/>
<dbReference type="EMBL" id="BMZE01000002">
    <property type="protein sequence ID" value="GHA22874.1"/>
    <property type="molecule type" value="Genomic_DNA"/>
</dbReference>
<evidence type="ECO:0000313" key="4">
    <source>
        <dbReference type="Proteomes" id="UP000646579"/>
    </source>
</evidence>
<keyword evidence="4" id="KW-1185">Reference proteome</keyword>
<comment type="caution">
    <text evidence="3">The sequence shown here is derived from an EMBL/GenBank/DDBJ whole genome shotgun (WGS) entry which is preliminary data.</text>
</comment>
<protein>
    <submittedName>
        <fullName evidence="3">N-hydroxyarylamine O-acetyltransferase</fullName>
    </submittedName>
</protein>
<gene>
    <name evidence="3" type="ORF">GCM10007989_17920</name>
</gene>
<sequence length="283" mass="31021">MNEKININGYFDRIGFTGSIAPTLQTLEALTALHPASIPFETLSPLLGKPVLLDQKSLERKMLTERRGGYCFEHNLMLMRVLADLDFSVRPLGARSLWGLDPDSVEPISHMLLAVDISGSSYIADVGFGGPTPTGPLRLRDGVEQKTPHERYRLIDIGGEWRLEIRLGPEDWRAMYRFTLEELAEEDYQAINTQVSSAPDAPFTRMLAAAIAPKGARHTLADTELSHYTEDGISKETLNSVEALKTALTDVFGIALPEDEALDATLERVISGSAAPETSVAQG</sequence>
<dbReference type="Pfam" id="PF00797">
    <property type="entry name" value="Acetyltransf_2"/>
    <property type="match status" value="1"/>
</dbReference>
<dbReference type="InterPro" id="IPR038765">
    <property type="entry name" value="Papain-like_cys_pep_sf"/>
</dbReference>
<dbReference type="InterPro" id="IPR001447">
    <property type="entry name" value="Arylamine_N-AcTrfase"/>
</dbReference>
<dbReference type="Gene3D" id="3.30.2140.10">
    <property type="entry name" value="Arylamine N-acetyltransferase"/>
    <property type="match status" value="1"/>
</dbReference>
<reference evidence="3" key="2">
    <citation type="submission" date="2020-09" db="EMBL/GenBank/DDBJ databases">
        <authorList>
            <person name="Sun Q."/>
            <person name="Kim S."/>
        </authorList>
    </citation>
    <scope>NUCLEOTIDE SEQUENCE</scope>
    <source>
        <strain evidence="3">KCTC 32437</strain>
    </source>
</reference>
<name>A0A918S6G9_9HYPH</name>
<dbReference type="Proteomes" id="UP000646579">
    <property type="component" value="Unassembled WGS sequence"/>
</dbReference>
<dbReference type="SUPFAM" id="SSF54001">
    <property type="entry name" value="Cysteine proteinases"/>
    <property type="match status" value="1"/>
</dbReference>
<evidence type="ECO:0000256" key="2">
    <source>
        <dbReference type="RuleBase" id="RU003452"/>
    </source>
</evidence>
<dbReference type="RefSeq" id="WP_189425347.1">
    <property type="nucleotide sequence ID" value="NZ_BMZE01000002.1"/>
</dbReference>
<organism evidence="3 4">
    <name type="scientific">Devosia pacifica</name>
    <dbReference type="NCBI Taxonomy" id="1335967"/>
    <lineage>
        <taxon>Bacteria</taxon>
        <taxon>Pseudomonadati</taxon>
        <taxon>Pseudomonadota</taxon>
        <taxon>Alphaproteobacteria</taxon>
        <taxon>Hyphomicrobiales</taxon>
        <taxon>Devosiaceae</taxon>
        <taxon>Devosia</taxon>
    </lineage>
</organism>